<keyword evidence="2" id="KW-0378">Hydrolase</keyword>
<evidence type="ECO:0000256" key="1">
    <source>
        <dbReference type="ARBA" id="ARBA00008668"/>
    </source>
</evidence>
<accession>A0ABU1AJ12</accession>
<evidence type="ECO:0000256" key="2">
    <source>
        <dbReference type="ARBA" id="ARBA00022801"/>
    </source>
</evidence>
<dbReference type="InterPro" id="IPR037459">
    <property type="entry name" value="RhgT-like"/>
</dbReference>
<name>A0ABU1AJ12_9BACT</name>
<dbReference type="InterPro" id="IPR036514">
    <property type="entry name" value="SGNH_hydro_sf"/>
</dbReference>
<dbReference type="EMBL" id="JARXIC010000014">
    <property type="protein sequence ID" value="MDQ8194810.1"/>
    <property type="molecule type" value="Genomic_DNA"/>
</dbReference>
<dbReference type="PANTHER" id="PTHR43695:SF1">
    <property type="entry name" value="RHAMNOGALACTURONAN ACETYLESTERASE"/>
    <property type="match status" value="1"/>
</dbReference>
<evidence type="ECO:0000259" key="3">
    <source>
        <dbReference type="Pfam" id="PF13472"/>
    </source>
</evidence>
<evidence type="ECO:0000313" key="4">
    <source>
        <dbReference type="EMBL" id="MDQ8194810.1"/>
    </source>
</evidence>
<dbReference type="Pfam" id="PF13472">
    <property type="entry name" value="Lipase_GDSL_2"/>
    <property type="match status" value="1"/>
</dbReference>
<dbReference type="Proteomes" id="UP001243717">
    <property type="component" value="Unassembled WGS sequence"/>
</dbReference>
<feature type="domain" description="SGNH hydrolase-type esterase" evidence="3">
    <location>
        <begin position="234"/>
        <end position="414"/>
    </location>
</feature>
<comment type="caution">
    <text evidence="4">The sequence shown here is derived from an EMBL/GenBank/DDBJ whole genome shotgun (WGS) entry which is preliminary data.</text>
</comment>
<evidence type="ECO:0000313" key="5">
    <source>
        <dbReference type="Proteomes" id="UP001243717"/>
    </source>
</evidence>
<reference evidence="4 5" key="1">
    <citation type="submission" date="2023-04" db="EMBL/GenBank/DDBJ databases">
        <title>A novel bacteria isolated from coastal sediment.</title>
        <authorList>
            <person name="Liu X.-J."/>
            <person name="Du Z.-J."/>
        </authorList>
    </citation>
    <scope>NUCLEOTIDE SEQUENCE [LARGE SCALE GENOMIC DNA]</scope>
    <source>
        <strain evidence="4 5">SDUM461004</strain>
    </source>
</reference>
<keyword evidence="5" id="KW-1185">Reference proteome</keyword>
<dbReference type="CDD" id="cd01821">
    <property type="entry name" value="Rhamnogalacturan_acetylesterase_like"/>
    <property type="match status" value="1"/>
</dbReference>
<gene>
    <name evidence="4" type="ORF">QEH59_10260</name>
</gene>
<dbReference type="InterPro" id="IPR013830">
    <property type="entry name" value="SGNH_hydro"/>
</dbReference>
<dbReference type="Gene3D" id="2.60.40.1190">
    <property type="match status" value="1"/>
</dbReference>
<dbReference type="RefSeq" id="WP_308985276.1">
    <property type="nucleotide sequence ID" value="NZ_JARXIC010000014.1"/>
</dbReference>
<organism evidence="4 5">
    <name type="scientific">Thalassobacterium sedimentorum</name>
    <dbReference type="NCBI Taxonomy" id="3041258"/>
    <lineage>
        <taxon>Bacteria</taxon>
        <taxon>Pseudomonadati</taxon>
        <taxon>Verrucomicrobiota</taxon>
        <taxon>Opitutia</taxon>
        <taxon>Puniceicoccales</taxon>
        <taxon>Coraliomargaritaceae</taxon>
        <taxon>Thalassobacterium</taxon>
    </lineage>
</organism>
<dbReference type="Gene3D" id="3.40.50.1110">
    <property type="entry name" value="SGNH hydrolase"/>
    <property type="match status" value="1"/>
</dbReference>
<protein>
    <submittedName>
        <fullName evidence="4">GDSL-type esterase/lipase family protein</fullName>
    </submittedName>
</protein>
<dbReference type="PANTHER" id="PTHR43695">
    <property type="entry name" value="PUTATIVE (AFU_ORTHOLOGUE AFUA_2G17250)-RELATED"/>
    <property type="match status" value="1"/>
</dbReference>
<comment type="similarity">
    <text evidence="1">Belongs to the 'GDSL' lipolytic enzyme family.</text>
</comment>
<dbReference type="SUPFAM" id="SSF49344">
    <property type="entry name" value="CBD9-like"/>
    <property type="match status" value="1"/>
</dbReference>
<dbReference type="SUPFAM" id="SSF52266">
    <property type="entry name" value="SGNH hydrolase"/>
    <property type="match status" value="1"/>
</dbReference>
<sequence>MSSSLSSHSESMLYNTPQHKLSFKQTWLEKESEDFRPATVELTPNTAGLDIVVNLEDEDIYSDATELNQKTWELGDVLEIFVGTPGQSAYWELHITPNNQRLQLAWDEHSFKAYRKGTQTFEDFLISDPEFIHSEVTVDTENNRWQARVFLPWESINLPRNQHQYTLELAFCRYDADHSKEKATLSSTAPLSKASYHRRHEWDTIQLKVPQQQAKVNTNTQEGFTKEPIVVVLVGDSTVTGKSKGKDQAGWGWALQHWTSDPVKVINTAVGGRSSRSFRSEGRWDAAMALNPDWVFIQFGHNDQKGKGPERESAPETDYRDHLRRYIKEAREQGAKPILITPVCRRSYQSNGQLKDSLEAYAEAVQIVAEEMEVPCLDLHQYSFDEFSKLTAEEALSFSPSGTTDRTHFSTSGSATVAQWVLNLMEVEVPELASQFSRPSGEAKP</sequence>
<proteinExistence type="inferred from homology"/>